<sequence length="399" mass="45741">MWTRALDQALKQLFQVGALELTFADGTTRRYGEPGVEPVRVSTNDPTLPRKLLLAPDLALGEAYMDGRITIAQDDLRGLLEVAVRNRNVGNDPAIMRMGDRLARPVQRYLSQNPVLRSRQNIAHHYDLSGELYDLFLDEDRQYSCAYFADPEMTLDEAQRAKKHHIAKKLCIRPGDKVLDIGCGWGGMALTLAQDYDAEVVGITLSDEQYRIAKDRAQKAGLEDRVTFLKEDYRNVRDSFDRIVSVGMFEHVGAAHYREYFDTVSDLLKPEGVALIHTIGSAAPPRATSSWVRKYIFPGGYLPSMSEVLATVEKVGLHVADVEVWRMHYARTLRHWHDRFMSQIDRARELYDERFTRMWRYYLTAAETSFAHEKLAVFQFQLSHDKTAVPLTRDYLYTD</sequence>
<evidence type="ECO:0000256" key="1">
    <source>
        <dbReference type="ARBA" id="ARBA00010815"/>
    </source>
</evidence>
<protein>
    <submittedName>
        <fullName evidence="7">Class I SAM-dependent methyltransferase</fullName>
    </submittedName>
</protein>
<organism evidence="7 8">
    <name type="scientific">Histidinibacterium aquaticum</name>
    <dbReference type="NCBI Taxonomy" id="2613962"/>
    <lineage>
        <taxon>Bacteria</taxon>
        <taxon>Pseudomonadati</taxon>
        <taxon>Pseudomonadota</taxon>
        <taxon>Alphaproteobacteria</taxon>
        <taxon>Rhodobacterales</taxon>
        <taxon>Paracoccaceae</taxon>
        <taxon>Histidinibacterium</taxon>
    </lineage>
</organism>
<keyword evidence="5" id="KW-0443">Lipid metabolism</keyword>
<dbReference type="InterPro" id="IPR050723">
    <property type="entry name" value="CFA/CMAS"/>
</dbReference>
<evidence type="ECO:0000259" key="6">
    <source>
        <dbReference type="Pfam" id="PF25371"/>
    </source>
</evidence>
<keyword evidence="8" id="KW-1185">Reference proteome</keyword>
<dbReference type="RefSeq" id="WP_150445497.1">
    <property type="nucleotide sequence ID" value="NZ_VYQE01000003.1"/>
</dbReference>
<keyword evidence="2 7" id="KW-0489">Methyltransferase</keyword>
<dbReference type="GO" id="GO:0008610">
    <property type="term" value="P:lipid biosynthetic process"/>
    <property type="evidence" value="ECO:0007669"/>
    <property type="project" value="InterPro"/>
</dbReference>
<dbReference type="PANTHER" id="PTHR43667">
    <property type="entry name" value="CYCLOPROPANE-FATTY-ACYL-PHOSPHOLIPID SYNTHASE"/>
    <property type="match status" value="1"/>
</dbReference>
<dbReference type="Pfam" id="PF02353">
    <property type="entry name" value="CMAS"/>
    <property type="match status" value="1"/>
</dbReference>
<dbReference type="Proteomes" id="UP000326554">
    <property type="component" value="Unassembled WGS sequence"/>
</dbReference>
<reference evidence="7 8" key="1">
    <citation type="submission" date="2019-09" db="EMBL/GenBank/DDBJ databases">
        <authorList>
            <person name="Park J.-S."/>
            <person name="Choi H.-J."/>
        </authorList>
    </citation>
    <scope>NUCLEOTIDE SEQUENCE [LARGE SCALE GENOMIC DNA]</scope>
    <source>
        <strain evidence="7 8">176SS1-4</strain>
    </source>
</reference>
<keyword evidence="3 7" id="KW-0808">Transferase</keyword>
<dbReference type="GO" id="GO:0032259">
    <property type="term" value="P:methylation"/>
    <property type="evidence" value="ECO:0007669"/>
    <property type="project" value="UniProtKB-KW"/>
</dbReference>
<evidence type="ECO:0000256" key="5">
    <source>
        <dbReference type="ARBA" id="ARBA00023098"/>
    </source>
</evidence>
<evidence type="ECO:0000256" key="3">
    <source>
        <dbReference type="ARBA" id="ARBA00022679"/>
    </source>
</evidence>
<evidence type="ECO:0000256" key="2">
    <source>
        <dbReference type="ARBA" id="ARBA00022603"/>
    </source>
</evidence>
<dbReference type="Gene3D" id="3.40.50.150">
    <property type="entry name" value="Vaccinia Virus protein VP39"/>
    <property type="match status" value="1"/>
</dbReference>
<accession>A0A5J5GKN0</accession>
<evidence type="ECO:0000256" key="4">
    <source>
        <dbReference type="ARBA" id="ARBA00022691"/>
    </source>
</evidence>
<comment type="caution">
    <text evidence="7">The sequence shown here is derived from an EMBL/GenBank/DDBJ whole genome shotgun (WGS) entry which is preliminary data.</text>
</comment>
<dbReference type="EMBL" id="VYQE01000003">
    <property type="protein sequence ID" value="KAA9008213.1"/>
    <property type="molecule type" value="Genomic_DNA"/>
</dbReference>
<gene>
    <name evidence="7" type="ORF">F3S47_12030</name>
</gene>
<dbReference type="InterPro" id="IPR057206">
    <property type="entry name" value="DUF7884"/>
</dbReference>
<proteinExistence type="inferred from homology"/>
<dbReference type="GO" id="GO:0008168">
    <property type="term" value="F:methyltransferase activity"/>
    <property type="evidence" value="ECO:0007669"/>
    <property type="project" value="UniProtKB-KW"/>
</dbReference>
<evidence type="ECO:0000313" key="8">
    <source>
        <dbReference type="Proteomes" id="UP000326554"/>
    </source>
</evidence>
<dbReference type="AlphaFoldDB" id="A0A5J5GKN0"/>
<comment type="similarity">
    <text evidence="1">Belongs to the CFA/CMAS family.</text>
</comment>
<dbReference type="CDD" id="cd02440">
    <property type="entry name" value="AdoMet_MTases"/>
    <property type="match status" value="1"/>
</dbReference>
<dbReference type="Pfam" id="PF25371">
    <property type="entry name" value="DUF7884"/>
    <property type="match status" value="1"/>
</dbReference>
<dbReference type="SUPFAM" id="SSF53335">
    <property type="entry name" value="S-adenosyl-L-methionine-dependent methyltransferases"/>
    <property type="match status" value="1"/>
</dbReference>
<evidence type="ECO:0000313" key="7">
    <source>
        <dbReference type="EMBL" id="KAA9008213.1"/>
    </source>
</evidence>
<dbReference type="PIRSF" id="PIRSF003085">
    <property type="entry name" value="CMAS"/>
    <property type="match status" value="1"/>
</dbReference>
<feature type="domain" description="DUF7884" evidence="6">
    <location>
        <begin position="6"/>
        <end position="88"/>
    </location>
</feature>
<dbReference type="PANTHER" id="PTHR43667:SF1">
    <property type="entry name" value="CYCLOPROPANE-FATTY-ACYL-PHOSPHOLIPID SYNTHASE"/>
    <property type="match status" value="1"/>
</dbReference>
<keyword evidence="4" id="KW-0949">S-adenosyl-L-methionine</keyword>
<dbReference type="InterPro" id="IPR029063">
    <property type="entry name" value="SAM-dependent_MTases_sf"/>
</dbReference>
<dbReference type="InterPro" id="IPR003333">
    <property type="entry name" value="CMAS"/>
</dbReference>
<name>A0A5J5GKN0_9RHOB</name>